<dbReference type="EMBL" id="CAJNOH010000290">
    <property type="protein sequence ID" value="CAF0986884.1"/>
    <property type="molecule type" value="Genomic_DNA"/>
</dbReference>
<evidence type="ECO:0000313" key="4">
    <source>
        <dbReference type="EMBL" id="CAF1499304.1"/>
    </source>
</evidence>
<reference evidence="4" key="1">
    <citation type="submission" date="2021-02" db="EMBL/GenBank/DDBJ databases">
        <authorList>
            <person name="Nowell W R."/>
        </authorList>
    </citation>
    <scope>NUCLEOTIDE SEQUENCE</scope>
</reference>
<dbReference type="Proteomes" id="UP000663870">
    <property type="component" value="Unassembled WGS sequence"/>
</dbReference>
<gene>
    <name evidence="4" type="ORF">JXQ802_LOCUS40326</name>
    <name evidence="3" type="ORF">PYM288_LOCUS13908</name>
</gene>
<feature type="compositionally biased region" description="Low complexity" evidence="2">
    <location>
        <begin position="10"/>
        <end position="21"/>
    </location>
</feature>
<dbReference type="AlphaFoldDB" id="A0A815SWK7"/>
<evidence type="ECO:0000256" key="2">
    <source>
        <dbReference type="SAM" id="MobiDB-lite"/>
    </source>
</evidence>
<feature type="region of interest" description="Disordered" evidence="2">
    <location>
        <begin position="1"/>
        <end position="29"/>
    </location>
</feature>
<name>A0A815SWK7_9BILA</name>
<keyword evidence="5" id="KW-1185">Reference proteome</keyword>
<feature type="coiled-coil region" evidence="1">
    <location>
        <begin position="559"/>
        <end position="586"/>
    </location>
</feature>
<protein>
    <submittedName>
        <fullName evidence="4">Uncharacterized protein</fullName>
    </submittedName>
</protein>
<keyword evidence="1" id="KW-0175">Coiled coil</keyword>
<dbReference type="EMBL" id="CAJNOL010002424">
    <property type="protein sequence ID" value="CAF1499304.1"/>
    <property type="molecule type" value="Genomic_DNA"/>
</dbReference>
<sequence length="724" mass="85169">MLSGRTTIGNSNDNNNNNNNNNHKRQWSEGTMVTDKSMRLYKDDDRQLIQSLVNEYLLEGSNDVLDLIRNCPNECFEALVDFIWNVASQTMDSNEDDLSIYNQRSSLLSSSLTNVHRKGARRRLTIIFIEIFKLLATSPINGGRFDIQRQNRILLFPSYAGQLMHFEPDIYGLSCLTLASIILINPNIIHHRISLLIDALKFAANHFVKANLSFDTPSTFALSIYSLFYLLYLLYPNNLRRELQPESIQSTNSNEKPTNRLGIERVLLPLCYYFKLQPSIVCGTSDSEKQENRWQNESWQQLIANGDRYVVSDDISPLLSNDFKKRKEDEIKKSTDPRRFEIGQIIRMCNEYTESVLHPSEINSQIVKNTIEKQYGKKHSTDCYSNYSDSYCQTYEQQWQTTIQNGQMNLSRVQTSDEINRRHNNNYTNGTSTKKDANLNNSIQTDHNIYAKVELQLDMLDCNYEHDKREYYAQLVRDFQKTIPINELDKALKNQEMRYEELINTQEQKRPIIHDLRKRINEFHQMNEAFYNSLSATQVELKTDEDDHWQQRSLFTEKQSKLKKDLHELEQMKISIENEIRELQRSSFQPKQEAKQSIELRDTIDKLFVDLVCARKKHQLLHNALLNVKFKSIDAEKLYAMHQNEEEHENEDLLTLDEKKKKFDEYKQILDKQQIDLTTKRNNFNQMRGMNTHKINVIRRQIDSTRICQTQLNTMNINSQIFPK</sequence>
<dbReference type="Proteomes" id="UP000663854">
    <property type="component" value="Unassembled WGS sequence"/>
</dbReference>
<comment type="caution">
    <text evidence="4">The sequence shown here is derived from an EMBL/GenBank/DDBJ whole genome shotgun (WGS) entry which is preliminary data.</text>
</comment>
<accession>A0A815SWK7</accession>
<proteinExistence type="predicted"/>
<evidence type="ECO:0000313" key="3">
    <source>
        <dbReference type="EMBL" id="CAF0986884.1"/>
    </source>
</evidence>
<organism evidence="4 5">
    <name type="scientific">Rotaria sordida</name>
    <dbReference type="NCBI Taxonomy" id="392033"/>
    <lineage>
        <taxon>Eukaryota</taxon>
        <taxon>Metazoa</taxon>
        <taxon>Spiralia</taxon>
        <taxon>Gnathifera</taxon>
        <taxon>Rotifera</taxon>
        <taxon>Eurotatoria</taxon>
        <taxon>Bdelloidea</taxon>
        <taxon>Philodinida</taxon>
        <taxon>Philodinidae</taxon>
        <taxon>Rotaria</taxon>
    </lineage>
</organism>
<evidence type="ECO:0000313" key="5">
    <source>
        <dbReference type="Proteomes" id="UP000663870"/>
    </source>
</evidence>
<evidence type="ECO:0000256" key="1">
    <source>
        <dbReference type="SAM" id="Coils"/>
    </source>
</evidence>